<comment type="similarity">
    <text evidence="1">Belongs to the ABC transporter superfamily.</text>
</comment>
<dbReference type="Gene3D" id="3.40.50.300">
    <property type="entry name" value="P-loop containing nucleotide triphosphate hydrolases"/>
    <property type="match status" value="1"/>
</dbReference>
<dbReference type="GO" id="GO:0022857">
    <property type="term" value="F:transmembrane transporter activity"/>
    <property type="evidence" value="ECO:0007669"/>
    <property type="project" value="UniProtKB-ARBA"/>
</dbReference>
<dbReference type="SUPFAM" id="SSF52540">
    <property type="entry name" value="P-loop containing nucleoside triphosphate hydrolases"/>
    <property type="match status" value="1"/>
</dbReference>
<protein>
    <submittedName>
        <fullName evidence="6">Putative ABC transporter ATP-binding protein</fullName>
    </submittedName>
</protein>
<dbReference type="InterPro" id="IPR017911">
    <property type="entry name" value="MacB-like_ATP-bd"/>
</dbReference>
<evidence type="ECO:0000256" key="4">
    <source>
        <dbReference type="ARBA" id="ARBA00022840"/>
    </source>
</evidence>
<dbReference type="Proteomes" id="UP000554965">
    <property type="component" value="Unassembled WGS sequence"/>
</dbReference>
<dbReference type="InterPro" id="IPR003593">
    <property type="entry name" value="AAA+_ATPase"/>
</dbReference>
<dbReference type="PROSITE" id="PS50893">
    <property type="entry name" value="ABC_TRANSPORTER_2"/>
    <property type="match status" value="1"/>
</dbReference>
<accession>A0A7Z7INE6</accession>
<dbReference type="EMBL" id="OCTY01000002">
    <property type="protein sequence ID" value="SOJ56831.1"/>
    <property type="molecule type" value="Genomic_DNA"/>
</dbReference>
<organism evidence="6 7">
    <name type="scientific">Mycobacterium simulans</name>
    <dbReference type="NCBI Taxonomy" id="627089"/>
    <lineage>
        <taxon>Bacteria</taxon>
        <taxon>Bacillati</taxon>
        <taxon>Actinomycetota</taxon>
        <taxon>Actinomycetes</taxon>
        <taxon>Mycobacteriales</taxon>
        <taxon>Mycobacteriaceae</taxon>
        <taxon>Mycobacterium</taxon>
    </lineage>
</organism>
<dbReference type="PANTHER" id="PTHR42798:SF2">
    <property type="entry name" value="ABC TRANSPORTER ATP-BINDING PROTEIN MG467-RELATED"/>
    <property type="match status" value="1"/>
</dbReference>
<dbReference type="AlphaFoldDB" id="A0A7Z7INE6"/>
<evidence type="ECO:0000313" key="6">
    <source>
        <dbReference type="EMBL" id="SOJ56831.1"/>
    </source>
</evidence>
<evidence type="ECO:0000256" key="3">
    <source>
        <dbReference type="ARBA" id="ARBA00022741"/>
    </source>
</evidence>
<dbReference type="InterPro" id="IPR003439">
    <property type="entry name" value="ABC_transporter-like_ATP-bd"/>
</dbReference>
<sequence>MNPQPIIQLRNVSRVFQEGEGQRHVLDDVNADFETGQFVVLLGHSGSGKSTLLNLISGIEQPTAGDVIIDNFNITKMRERERTRFRRDQIGFVFQFFNLIPTLTVLENITLPQELAGVPQRKAANAARDLLEKVDLAGRESSLPDKLSGGEQQRVAICRALAHNPVLVLADEPTGNLDNKTGDRVLALLLDLTRQAGKTLIMATHNPAVVHHADRVLYVHGGKLVPDLAQETEMNDRINSGQIM</sequence>
<keyword evidence="2" id="KW-0813">Transport</keyword>
<dbReference type="Pfam" id="PF00005">
    <property type="entry name" value="ABC_tran"/>
    <property type="match status" value="1"/>
</dbReference>
<dbReference type="PROSITE" id="PS00211">
    <property type="entry name" value="ABC_TRANSPORTER_1"/>
    <property type="match status" value="1"/>
</dbReference>
<dbReference type="FunFam" id="3.40.50.300:FF:000032">
    <property type="entry name" value="Export ABC transporter ATP-binding protein"/>
    <property type="match status" value="1"/>
</dbReference>
<dbReference type="SMART" id="SM00382">
    <property type="entry name" value="AAA"/>
    <property type="match status" value="1"/>
</dbReference>
<feature type="domain" description="ABC transporter" evidence="5">
    <location>
        <begin position="7"/>
        <end position="243"/>
    </location>
</feature>
<dbReference type="GO" id="GO:0005524">
    <property type="term" value="F:ATP binding"/>
    <property type="evidence" value="ECO:0007669"/>
    <property type="project" value="UniProtKB-KW"/>
</dbReference>
<dbReference type="GO" id="GO:0098796">
    <property type="term" value="C:membrane protein complex"/>
    <property type="evidence" value="ECO:0007669"/>
    <property type="project" value="UniProtKB-ARBA"/>
</dbReference>
<dbReference type="GO" id="GO:0016887">
    <property type="term" value="F:ATP hydrolysis activity"/>
    <property type="evidence" value="ECO:0007669"/>
    <property type="project" value="InterPro"/>
</dbReference>
<dbReference type="CDD" id="cd03255">
    <property type="entry name" value="ABC_MJ0796_LolCDE_FtsE"/>
    <property type="match status" value="1"/>
</dbReference>
<dbReference type="InterPro" id="IPR027417">
    <property type="entry name" value="P-loop_NTPase"/>
</dbReference>
<gene>
    <name evidence="6" type="ORF">MSIMFB_04308</name>
</gene>
<keyword evidence="3" id="KW-0547">Nucleotide-binding</keyword>
<dbReference type="PANTHER" id="PTHR42798">
    <property type="entry name" value="LIPOPROTEIN-RELEASING SYSTEM ATP-BINDING PROTEIN LOLD"/>
    <property type="match status" value="1"/>
</dbReference>
<keyword evidence="4 6" id="KW-0067">ATP-binding</keyword>
<reference evidence="6 7" key="1">
    <citation type="submission" date="2017-10" db="EMBL/GenBank/DDBJ databases">
        <authorList>
            <consortium name="Urmite Genomes"/>
        </authorList>
    </citation>
    <scope>NUCLEOTIDE SEQUENCE [LARGE SCALE GENOMIC DNA]</scope>
    <source>
        <strain evidence="6 7">FB-527</strain>
    </source>
</reference>
<keyword evidence="7" id="KW-1185">Reference proteome</keyword>
<evidence type="ECO:0000256" key="2">
    <source>
        <dbReference type="ARBA" id="ARBA00022448"/>
    </source>
</evidence>
<comment type="caution">
    <text evidence="6">The sequence shown here is derived from an EMBL/GenBank/DDBJ whole genome shotgun (WGS) entry which is preliminary data.</text>
</comment>
<evidence type="ECO:0000259" key="5">
    <source>
        <dbReference type="PROSITE" id="PS50893"/>
    </source>
</evidence>
<dbReference type="InterPro" id="IPR017871">
    <property type="entry name" value="ABC_transporter-like_CS"/>
</dbReference>
<evidence type="ECO:0000256" key="1">
    <source>
        <dbReference type="ARBA" id="ARBA00005417"/>
    </source>
</evidence>
<name>A0A7Z7INE6_9MYCO</name>
<proteinExistence type="inferred from homology"/>
<evidence type="ECO:0000313" key="7">
    <source>
        <dbReference type="Proteomes" id="UP000554965"/>
    </source>
</evidence>